<name>A9SJC9_PHYPA</name>
<comment type="cofactor">
    <cofactor evidence="1 5">
        <name>Zn(2+)</name>
        <dbReference type="ChEBI" id="CHEBI:29105"/>
    </cofactor>
</comment>
<dbReference type="SUPFAM" id="SSF50129">
    <property type="entry name" value="GroES-like"/>
    <property type="match status" value="1"/>
</dbReference>
<dbReference type="InterPro" id="IPR013154">
    <property type="entry name" value="ADH-like_N"/>
</dbReference>
<dbReference type="PANTHER" id="PTHR42683">
    <property type="entry name" value="ALDEHYDE REDUCTASE"/>
    <property type="match status" value="1"/>
</dbReference>
<comment type="similarity">
    <text evidence="5">Belongs to the zinc-containing alcohol dehydrogenase family.</text>
</comment>
<evidence type="ECO:0000256" key="3">
    <source>
        <dbReference type="ARBA" id="ARBA00022833"/>
    </source>
</evidence>
<evidence type="ECO:0000256" key="1">
    <source>
        <dbReference type="ARBA" id="ARBA00001947"/>
    </source>
</evidence>
<dbReference type="GeneID" id="112275486"/>
<dbReference type="STRING" id="3218.A9SJC9"/>
<dbReference type="RefSeq" id="XP_073388448.1">
    <property type="nucleotide sequence ID" value="XM_073532347.1"/>
</dbReference>
<dbReference type="Gene3D" id="3.90.180.10">
    <property type="entry name" value="Medium-chain alcohol dehydrogenases, catalytic domain"/>
    <property type="match status" value="1"/>
</dbReference>
<evidence type="ECO:0000259" key="6">
    <source>
        <dbReference type="SMART" id="SM00829"/>
    </source>
</evidence>
<dbReference type="GO" id="GO:0008270">
    <property type="term" value="F:zinc ion binding"/>
    <property type="evidence" value="ECO:0007669"/>
    <property type="project" value="InterPro"/>
</dbReference>
<dbReference type="PROSITE" id="PS00059">
    <property type="entry name" value="ADH_ZINC"/>
    <property type="match status" value="1"/>
</dbReference>
<dbReference type="EMBL" id="ABEU02000002">
    <property type="protein sequence ID" value="PNR59704.1"/>
    <property type="molecule type" value="Genomic_DNA"/>
</dbReference>
<dbReference type="GO" id="GO:0016616">
    <property type="term" value="F:oxidoreductase activity, acting on the CH-OH group of donors, NAD or NADP as acceptor"/>
    <property type="evidence" value="ECO:0000318"/>
    <property type="project" value="GO_Central"/>
</dbReference>
<dbReference type="Pfam" id="PF00107">
    <property type="entry name" value="ADH_zinc_N"/>
    <property type="match status" value="1"/>
</dbReference>
<evidence type="ECO:0000256" key="4">
    <source>
        <dbReference type="ARBA" id="ARBA00023002"/>
    </source>
</evidence>
<evidence type="ECO:0000313" key="9">
    <source>
        <dbReference type="Proteomes" id="UP000006727"/>
    </source>
</evidence>
<dbReference type="HOGENOM" id="CLU_026673_20_2_1"/>
<dbReference type="SUPFAM" id="SSF51735">
    <property type="entry name" value="NAD(P)-binding Rossmann-fold domains"/>
    <property type="match status" value="1"/>
</dbReference>
<dbReference type="Gramene" id="Pp3c2_10530V3.3">
    <property type="protein sequence ID" value="Pp3c2_10530V3.3"/>
    <property type="gene ID" value="Pp3c2_10530"/>
</dbReference>
<dbReference type="Pfam" id="PF08240">
    <property type="entry name" value="ADH_N"/>
    <property type="match status" value="1"/>
</dbReference>
<dbReference type="InterPro" id="IPR029752">
    <property type="entry name" value="D-isomer_DH_CS1"/>
</dbReference>
<dbReference type="EnsemblPlants" id="Pp3c2_10530V3.1">
    <property type="protein sequence ID" value="Pp3c2_10530V3.1"/>
    <property type="gene ID" value="Pp3c2_10530"/>
</dbReference>
<dbReference type="InterPro" id="IPR013149">
    <property type="entry name" value="ADH-like_C"/>
</dbReference>
<dbReference type="Gramene" id="Pp3c2_10530V3.1">
    <property type="protein sequence ID" value="Pp3c2_10530V3.1"/>
    <property type="gene ID" value="Pp3c2_10530"/>
</dbReference>
<protein>
    <recommendedName>
        <fullName evidence="6">Enoyl reductase (ER) domain-containing protein</fullName>
    </recommendedName>
</protein>
<dbReference type="FunCoup" id="A9SJC9">
    <property type="interactions" value="228"/>
</dbReference>
<dbReference type="OMA" id="GWGEQKF"/>
<dbReference type="InterPro" id="IPR047109">
    <property type="entry name" value="CAD-like"/>
</dbReference>
<gene>
    <name evidence="8" type="primary">LOC112275486</name>
    <name evidence="7" type="ORF">PHYPA_002496</name>
</gene>
<keyword evidence="2 5" id="KW-0479">Metal-binding</keyword>
<keyword evidence="9" id="KW-1185">Reference proteome</keyword>
<dbReference type="GO" id="GO:0009809">
    <property type="term" value="P:lignin biosynthetic process"/>
    <property type="evidence" value="ECO:0007669"/>
    <property type="project" value="EnsemblPlants"/>
</dbReference>
<dbReference type="PaxDb" id="3218-PP1S84_209V6.1"/>
<evidence type="ECO:0000256" key="2">
    <source>
        <dbReference type="ARBA" id="ARBA00022723"/>
    </source>
</evidence>
<evidence type="ECO:0000313" key="8">
    <source>
        <dbReference type="EnsemblPlants" id="Pp3c2_10530V3.1"/>
    </source>
</evidence>
<reference evidence="7 9" key="2">
    <citation type="journal article" date="2018" name="Plant J.">
        <title>The Physcomitrella patens chromosome-scale assembly reveals moss genome structure and evolution.</title>
        <authorList>
            <person name="Lang D."/>
            <person name="Ullrich K.K."/>
            <person name="Murat F."/>
            <person name="Fuchs J."/>
            <person name="Jenkins J."/>
            <person name="Haas F.B."/>
            <person name="Piednoel M."/>
            <person name="Gundlach H."/>
            <person name="Van Bel M."/>
            <person name="Meyberg R."/>
            <person name="Vives C."/>
            <person name="Morata J."/>
            <person name="Symeonidi A."/>
            <person name="Hiss M."/>
            <person name="Muchero W."/>
            <person name="Kamisugi Y."/>
            <person name="Saleh O."/>
            <person name="Blanc G."/>
            <person name="Decker E.L."/>
            <person name="van Gessel N."/>
            <person name="Grimwood J."/>
            <person name="Hayes R.D."/>
            <person name="Graham S.W."/>
            <person name="Gunter L.E."/>
            <person name="McDaniel S.F."/>
            <person name="Hoernstein S.N.W."/>
            <person name="Larsson A."/>
            <person name="Li F.W."/>
            <person name="Perroud P.F."/>
            <person name="Phillips J."/>
            <person name="Ranjan P."/>
            <person name="Rokshar D.S."/>
            <person name="Rothfels C.J."/>
            <person name="Schneider L."/>
            <person name="Shu S."/>
            <person name="Stevenson D.W."/>
            <person name="Thummler F."/>
            <person name="Tillich M."/>
            <person name="Villarreal Aguilar J.C."/>
            <person name="Widiez T."/>
            <person name="Wong G.K."/>
            <person name="Wymore A."/>
            <person name="Zhang Y."/>
            <person name="Zimmer A.D."/>
            <person name="Quatrano R.S."/>
            <person name="Mayer K.F.X."/>
            <person name="Goodstein D."/>
            <person name="Casacuberta J.M."/>
            <person name="Vandepoele K."/>
            <person name="Reski R."/>
            <person name="Cuming A.C."/>
            <person name="Tuskan G.A."/>
            <person name="Maumus F."/>
            <person name="Salse J."/>
            <person name="Schmutz J."/>
            <person name="Rensing S.A."/>
        </authorList>
    </citation>
    <scope>NUCLEOTIDE SEQUENCE [LARGE SCALE GENOMIC DNA]</scope>
    <source>
        <strain evidence="8 9">cv. Gransden 2004</strain>
    </source>
</reference>
<reference evidence="7 9" key="1">
    <citation type="journal article" date="2008" name="Science">
        <title>The Physcomitrella genome reveals evolutionary insights into the conquest of land by plants.</title>
        <authorList>
            <person name="Rensing S."/>
            <person name="Lang D."/>
            <person name="Zimmer A."/>
            <person name="Terry A."/>
            <person name="Salamov A."/>
            <person name="Shapiro H."/>
            <person name="Nishiyama T."/>
            <person name="Perroud P.-F."/>
            <person name="Lindquist E."/>
            <person name="Kamisugi Y."/>
            <person name="Tanahashi T."/>
            <person name="Sakakibara K."/>
            <person name="Fujita T."/>
            <person name="Oishi K."/>
            <person name="Shin-I T."/>
            <person name="Kuroki Y."/>
            <person name="Toyoda A."/>
            <person name="Suzuki Y."/>
            <person name="Hashimoto A."/>
            <person name="Yamaguchi K."/>
            <person name="Sugano A."/>
            <person name="Kohara Y."/>
            <person name="Fujiyama A."/>
            <person name="Anterola A."/>
            <person name="Aoki S."/>
            <person name="Ashton N."/>
            <person name="Barbazuk W.B."/>
            <person name="Barker E."/>
            <person name="Bennetzen J."/>
            <person name="Bezanilla M."/>
            <person name="Blankenship R."/>
            <person name="Cho S.H."/>
            <person name="Dutcher S."/>
            <person name="Estelle M."/>
            <person name="Fawcett J.A."/>
            <person name="Gundlach H."/>
            <person name="Hanada K."/>
            <person name="Heyl A."/>
            <person name="Hicks K.A."/>
            <person name="Hugh J."/>
            <person name="Lohr M."/>
            <person name="Mayer K."/>
            <person name="Melkozernov A."/>
            <person name="Murata T."/>
            <person name="Nelson D."/>
            <person name="Pils B."/>
            <person name="Prigge M."/>
            <person name="Reiss B."/>
            <person name="Renner T."/>
            <person name="Rombauts S."/>
            <person name="Rushton P."/>
            <person name="Sanderfoot A."/>
            <person name="Schween G."/>
            <person name="Shiu S.-H."/>
            <person name="Stueber K."/>
            <person name="Theodoulou F.L."/>
            <person name="Tu H."/>
            <person name="Van de Peer Y."/>
            <person name="Verrier P.J."/>
            <person name="Waters E."/>
            <person name="Wood A."/>
            <person name="Yang L."/>
            <person name="Cove D."/>
            <person name="Cuming A."/>
            <person name="Hasebe M."/>
            <person name="Lucas S."/>
            <person name="Mishler D.B."/>
            <person name="Reski R."/>
            <person name="Grigoriev I."/>
            <person name="Quatrano R.S."/>
            <person name="Boore J.L."/>
        </authorList>
    </citation>
    <scope>NUCLEOTIDE SEQUENCE [LARGE SCALE GENOMIC DNA]</scope>
    <source>
        <strain evidence="8 9">cv. Gransden 2004</strain>
    </source>
</reference>
<dbReference type="EnsemblPlants" id="Pp3c2_10530V3.2">
    <property type="protein sequence ID" value="Pp3c2_10530V3.2"/>
    <property type="gene ID" value="Pp3c2_10530"/>
</dbReference>
<dbReference type="Gene3D" id="3.40.50.720">
    <property type="entry name" value="NAD(P)-binding Rossmann-like Domain"/>
    <property type="match status" value="1"/>
</dbReference>
<dbReference type="SMR" id="A9SJC9"/>
<proteinExistence type="inferred from homology"/>
<dbReference type="AlphaFoldDB" id="A9SJC9"/>
<dbReference type="Proteomes" id="UP000006727">
    <property type="component" value="Chromosome 2"/>
</dbReference>
<dbReference type="SMART" id="SM00829">
    <property type="entry name" value="PKS_ER"/>
    <property type="match status" value="1"/>
</dbReference>
<evidence type="ECO:0000313" key="7">
    <source>
        <dbReference type="EMBL" id="PNR59704.1"/>
    </source>
</evidence>
<accession>A9SJC9</accession>
<dbReference type="InterPro" id="IPR011032">
    <property type="entry name" value="GroES-like_sf"/>
</dbReference>
<organism evidence="7">
    <name type="scientific">Physcomitrium patens</name>
    <name type="common">Spreading-leaved earth moss</name>
    <name type="synonym">Physcomitrella patens</name>
    <dbReference type="NCBI Taxonomy" id="3218"/>
    <lineage>
        <taxon>Eukaryota</taxon>
        <taxon>Viridiplantae</taxon>
        <taxon>Streptophyta</taxon>
        <taxon>Embryophyta</taxon>
        <taxon>Bryophyta</taxon>
        <taxon>Bryophytina</taxon>
        <taxon>Bryopsida</taxon>
        <taxon>Funariidae</taxon>
        <taxon>Funariales</taxon>
        <taxon>Funariaceae</taxon>
        <taxon>Physcomitrium</taxon>
    </lineage>
</organism>
<dbReference type="OrthoDB" id="1879366at2759"/>
<reference evidence="8" key="3">
    <citation type="submission" date="2020-12" db="UniProtKB">
        <authorList>
            <consortium name="EnsemblPlants"/>
        </authorList>
    </citation>
    <scope>IDENTIFICATION</scope>
</reference>
<dbReference type="InterPro" id="IPR020843">
    <property type="entry name" value="ER"/>
</dbReference>
<sequence length="356" mass="38395">MEPKEGFDCIGYAAHDESGFLKPFKFKRRNSGPDDVVFRVTHCGICYAEVIWTRNFLSDVQYPVVPGHEIVGVVTKVGSNVSNFKVGERVGVGYCAMSCLHCDSCKEGMDSMCVNLATRVFNAVDVDGTITRGGFSNIMQAHQRFVVKIPDALPSDVAAPLLCAGATVYGPMKRLGMNKPGMKLGVVGLGGVGHMGVLFGKAFGLHVTVFSTSSSKKDEALGVLGADAFVLSKDEEAMKAQHNTLDFIINAASGSIPLDPYLLALKQEGVLVLVGAGAEAKFSPHNVFMRKFITGSAGGGGAKNVQEMLDFAAEKRVFPLIETINIDYVNEAMNRLVQNDVRYRFVIDIENSLKPE</sequence>
<dbReference type="PROSITE" id="PS00065">
    <property type="entry name" value="D_2_HYDROXYACID_DH_1"/>
    <property type="match status" value="1"/>
</dbReference>
<dbReference type="InterPro" id="IPR036291">
    <property type="entry name" value="NAD(P)-bd_dom_sf"/>
</dbReference>
<evidence type="ECO:0000256" key="5">
    <source>
        <dbReference type="RuleBase" id="RU361277"/>
    </source>
</evidence>
<dbReference type="Gramene" id="Pp3c2_10530V3.2">
    <property type="protein sequence ID" value="Pp3c2_10530V3.2"/>
    <property type="gene ID" value="Pp3c2_10530"/>
</dbReference>
<dbReference type="EnsemblPlants" id="Pp3c2_10530V3.3">
    <property type="protein sequence ID" value="Pp3c2_10530V3.3"/>
    <property type="gene ID" value="Pp3c2_10530"/>
</dbReference>
<keyword evidence="3 5" id="KW-0862">Zinc</keyword>
<dbReference type="FunFam" id="3.40.50.720:FF:000022">
    <property type="entry name" value="Cinnamyl alcohol dehydrogenase"/>
    <property type="match status" value="1"/>
</dbReference>
<dbReference type="InterPro" id="IPR002328">
    <property type="entry name" value="ADH_Zn_CS"/>
</dbReference>
<dbReference type="eggNOG" id="KOG0023">
    <property type="taxonomic scope" value="Eukaryota"/>
</dbReference>
<feature type="domain" description="Enoyl reductase (ER)" evidence="6">
    <location>
        <begin position="19"/>
        <end position="347"/>
    </location>
</feature>
<keyword evidence="4" id="KW-0560">Oxidoreductase</keyword>
<dbReference type="CDD" id="cd05283">
    <property type="entry name" value="CAD1"/>
    <property type="match status" value="1"/>
</dbReference>